<dbReference type="Gene3D" id="3.30.2310.20">
    <property type="entry name" value="RelE-like"/>
    <property type="match status" value="1"/>
</dbReference>
<organism evidence="1 2">
    <name type="scientific">Chitinophaga alhagiae</name>
    <dbReference type="NCBI Taxonomy" id="2203219"/>
    <lineage>
        <taxon>Bacteria</taxon>
        <taxon>Pseudomonadati</taxon>
        <taxon>Bacteroidota</taxon>
        <taxon>Chitinophagia</taxon>
        <taxon>Chitinophagales</taxon>
        <taxon>Chitinophagaceae</taxon>
        <taxon>Chitinophaga</taxon>
    </lineage>
</organism>
<dbReference type="InterPro" id="IPR035093">
    <property type="entry name" value="RelE/ParE_toxin_dom_sf"/>
</dbReference>
<name>A0ABM6WCZ2_9BACT</name>
<evidence type="ECO:0000313" key="1">
    <source>
        <dbReference type="EMBL" id="AWO01852.1"/>
    </source>
</evidence>
<proteinExistence type="predicted"/>
<dbReference type="SUPFAM" id="SSF143011">
    <property type="entry name" value="RelE-like"/>
    <property type="match status" value="1"/>
</dbReference>
<evidence type="ECO:0000313" key="2">
    <source>
        <dbReference type="Proteomes" id="UP000246099"/>
    </source>
</evidence>
<reference evidence="1 2" key="1">
    <citation type="submission" date="2018-05" db="EMBL/GenBank/DDBJ databases">
        <title>Chitinophaga sp. nov., isolated from rhizosphere soil of Alhagi.</title>
        <authorList>
            <person name="Liu Y."/>
        </authorList>
    </citation>
    <scope>NUCLEOTIDE SEQUENCE [LARGE SCALE GENOMIC DNA]</scope>
    <source>
        <strain evidence="1 2">T22</strain>
    </source>
</reference>
<dbReference type="Proteomes" id="UP000246099">
    <property type="component" value="Chromosome"/>
</dbReference>
<dbReference type="RefSeq" id="WP_119078061.1">
    <property type="nucleotide sequence ID" value="NZ_CP029600.1"/>
</dbReference>
<dbReference type="EMBL" id="CP029600">
    <property type="protein sequence ID" value="AWO01852.1"/>
    <property type="molecule type" value="Genomic_DNA"/>
</dbReference>
<dbReference type="InterPro" id="IPR007711">
    <property type="entry name" value="HigB-1"/>
</dbReference>
<accession>A0ABM6WCZ2</accession>
<keyword evidence="2" id="KW-1185">Reference proteome</keyword>
<dbReference type="Pfam" id="PF05015">
    <property type="entry name" value="HigB-like_toxin"/>
    <property type="match status" value="1"/>
</dbReference>
<sequence length="113" mass="13565">MEITFTDKKFEKLANDDRMRVKEFGKNRAEKIKTRLAQLRFADNLEEVRHLPGNFHELTNNRKGQWACDLDQPYRLIFTPHENPIPNNEHGQYVWMEIKGIEVIEIVNYHKEK</sequence>
<protein>
    <submittedName>
        <fullName evidence="1">Killer suppression protein HigA</fullName>
    </submittedName>
</protein>
<gene>
    <name evidence="1" type="ORF">DLD77_09155</name>
</gene>